<proteinExistence type="predicted"/>
<dbReference type="Proteomes" id="UP000033867">
    <property type="component" value="Unassembled WGS sequence"/>
</dbReference>
<feature type="compositionally biased region" description="Basic and acidic residues" evidence="1">
    <location>
        <begin position="1"/>
        <end position="10"/>
    </location>
</feature>
<organism evidence="2 3">
    <name type="scientific">Candidatus Magasanikbacteria bacterium GW2011_GWE2_42_7</name>
    <dbReference type="NCBI Taxonomy" id="1619052"/>
    <lineage>
        <taxon>Bacteria</taxon>
        <taxon>Candidatus Magasanikiibacteriota</taxon>
    </lineage>
</organism>
<comment type="caution">
    <text evidence="2">The sequence shown here is derived from an EMBL/GenBank/DDBJ whole genome shotgun (WGS) entry which is preliminary data.</text>
</comment>
<dbReference type="EMBL" id="LCEK01000032">
    <property type="protein sequence ID" value="KKS71296.1"/>
    <property type="molecule type" value="Genomic_DNA"/>
</dbReference>
<name>A0A0G1DKA3_9BACT</name>
<gene>
    <name evidence="2" type="ORF">UV42_C0032G0003</name>
</gene>
<sequence length="117" mass="12508">MQFSEERAADEYTQPSPCHVDGDEVLAAVRHSRSDAGGLQLSLSGTEPTEIHHRGHSLGEGISFPERTDRHQDAPVIPAGGQVEVGLNILGTDLLDTMHGVPLMRLPLLSNAHLGKG</sequence>
<dbReference type="AlphaFoldDB" id="A0A0G1DKA3"/>
<feature type="region of interest" description="Disordered" evidence="1">
    <location>
        <begin position="46"/>
        <end position="68"/>
    </location>
</feature>
<accession>A0A0G1DKA3</accession>
<evidence type="ECO:0000256" key="1">
    <source>
        <dbReference type="SAM" id="MobiDB-lite"/>
    </source>
</evidence>
<feature type="region of interest" description="Disordered" evidence="1">
    <location>
        <begin position="1"/>
        <end position="20"/>
    </location>
</feature>
<evidence type="ECO:0000313" key="3">
    <source>
        <dbReference type="Proteomes" id="UP000033867"/>
    </source>
</evidence>
<protein>
    <submittedName>
        <fullName evidence="2">Uncharacterized protein</fullName>
    </submittedName>
</protein>
<evidence type="ECO:0000313" key="2">
    <source>
        <dbReference type="EMBL" id="KKS71296.1"/>
    </source>
</evidence>
<reference evidence="2 3" key="1">
    <citation type="journal article" date="2015" name="Nature">
        <title>rRNA introns, odd ribosomes, and small enigmatic genomes across a large radiation of phyla.</title>
        <authorList>
            <person name="Brown C.T."/>
            <person name="Hug L.A."/>
            <person name="Thomas B.C."/>
            <person name="Sharon I."/>
            <person name="Castelle C.J."/>
            <person name="Singh A."/>
            <person name="Wilkins M.J."/>
            <person name="Williams K.H."/>
            <person name="Banfield J.F."/>
        </authorList>
    </citation>
    <scope>NUCLEOTIDE SEQUENCE [LARGE SCALE GENOMIC DNA]</scope>
</reference>